<evidence type="ECO:0000259" key="5">
    <source>
        <dbReference type="SMART" id="SM00460"/>
    </source>
</evidence>
<dbReference type="GO" id="GO:0005829">
    <property type="term" value="C:cytosol"/>
    <property type="evidence" value="ECO:0007669"/>
    <property type="project" value="TreeGrafter"/>
</dbReference>
<feature type="compositionally biased region" description="Basic and acidic residues" evidence="4">
    <location>
        <begin position="119"/>
        <end position="130"/>
    </location>
</feature>
<proteinExistence type="inferred from homology"/>
<name>A0A0J1B0I8_9TREE</name>
<keyword evidence="2" id="KW-0479">Metal-binding</keyword>
<dbReference type="EMBL" id="KQ087223">
    <property type="protein sequence ID" value="KLT41119.1"/>
    <property type="molecule type" value="Genomic_DNA"/>
</dbReference>
<dbReference type="SMART" id="SM00460">
    <property type="entry name" value="TGc"/>
    <property type="match status" value="1"/>
</dbReference>
<reference evidence="6 7" key="1">
    <citation type="submission" date="2015-03" db="EMBL/GenBank/DDBJ databases">
        <title>Genomics and transcriptomics of the oil-accumulating basidiomycete yeast T. oleaginosus allow insights into substrate utilization and the diverse evolutionary trajectories of mating systems in fungi.</title>
        <authorList>
            <consortium name="DOE Joint Genome Institute"/>
            <person name="Kourist R."/>
            <person name="Kracht O."/>
            <person name="Bracharz F."/>
            <person name="Lipzen A."/>
            <person name="Nolan M."/>
            <person name="Ohm R."/>
            <person name="Grigoriev I."/>
            <person name="Sun S."/>
            <person name="Heitman J."/>
            <person name="Bruck T."/>
            <person name="Nowrousian M."/>
        </authorList>
    </citation>
    <scope>NUCLEOTIDE SEQUENCE [LARGE SCALE GENOMIC DNA]</scope>
    <source>
        <strain evidence="6 7">IBC0246</strain>
    </source>
</reference>
<comment type="similarity">
    <text evidence="1">Belongs to the transglutaminase-like superfamily. PNGase family.</text>
</comment>
<protein>
    <recommendedName>
        <fullName evidence="5">Transglutaminase-like domain-containing protein</fullName>
    </recommendedName>
</protein>
<evidence type="ECO:0000256" key="1">
    <source>
        <dbReference type="ARBA" id="ARBA00009390"/>
    </source>
</evidence>
<dbReference type="InterPro" id="IPR050883">
    <property type="entry name" value="PNGase"/>
</dbReference>
<keyword evidence="3" id="KW-0862">Zinc</keyword>
<dbReference type="InterPro" id="IPR002931">
    <property type="entry name" value="Transglutaminase-like"/>
</dbReference>
<dbReference type="GO" id="GO:0046872">
    <property type="term" value="F:metal ion binding"/>
    <property type="evidence" value="ECO:0007669"/>
    <property type="project" value="UniProtKB-KW"/>
</dbReference>
<sequence>MPAGPIESGYVAHQLQAGVYDSIPSLQPGGDTTPLEGWMSSDAGRAWARAALRRGVSRAASAGNEGVLAGLKKHSWEDAHLTQRAEIGRVLAHLPERAEALLRLREGPSESVLSGPDSEVEKAGEDKKDENGDEEDKGEADDTEERFSGLPPDFGYDDALVLAAARWFKHEYFRWADPIACACGGATAYAGPGEPSADDRAGGAARVELHRCAACGATTRFPRYNTVRALMRARVGRCGEFAQLFYVFLLALGLEARYVWNSEDHMWAEYWSPALQHWVHVDACEAEVNKPLLYDRGWGKMQAYCLAFGVAGAEDVTRAYVDDWGACLRRRQDKWRQGTGWGERRLAWLLLTHTVQCRGLLEDEERLRLQSMDEAQARWVADAAGREREAAAGGLKGRESGTEEWKEARGETGK</sequence>
<accession>A0A0J1B0I8</accession>
<dbReference type="PANTHER" id="PTHR12143:SF19">
    <property type="entry name" value="PEPTIDE-N(4)-(N-ACETYL-BETA-GLUCOSAMINYL)ASPARAGINE AMIDASE"/>
    <property type="match status" value="1"/>
</dbReference>
<evidence type="ECO:0000313" key="6">
    <source>
        <dbReference type="EMBL" id="KLT41119.1"/>
    </source>
</evidence>
<feature type="compositionally biased region" description="Acidic residues" evidence="4">
    <location>
        <begin position="131"/>
        <end position="144"/>
    </location>
</feature>
<feature type="region of interest" description="Disordered" evidence="4">
    <location>
        <begin position="390"/>
        <end position="414"/>
    </location>
</feature>
<evidence type="ECO:0000256" key="4">
    <source>
        <dbReference type="SAM" id="MobiDB-lite"/>
    </source>
</evidence>
<dbReference type="Pfam" id="PF01841">
    <property type="entry name" value="Transglut_core"/>
    <property type="match status" value="1"/>
</dbReference>
<dbReference type="GeneID" id="28986080"/>
<keyword evidence="7" id="KW-1185">Reference proteome</keyword>
<dbReference type="GO" id="GO:0005634">
    <property type="term" value="C:nucleus"/>
    <property type="evidence" value="ECO:0007669"/>
    <property type="project" value="TreeGrafter"/>
</dbReference>
<dbReference type="STRING" id="879819.A0A0J1B0I8"/>
<dbReference type="GO" id="GO:0006516">
    <property type="term" value="P:glycoprotein catabolic process"/>
    <property type="evidence" value="ECO:0007669"/>
    <property type="project" value="TreeGrafter"/>
</dbReference>
<dbReference type="OrthoDB" id="409136at2759"/>
<dbReference type="AlphaFoldDB" id="A0A0J1B0I8"/>
<gene>
    <name evidence="6" type="ORF">CC85DRAFT_303558</name>
</gene>
<evidence type="ECO:0000256" key="2">
    <source>
        <dbReference type="ARBA" id="ARBA00022723"/>
    </source>
</evidence>
<dbReference type="RefSeq" id="XP_018277610.1">
    <property type="nucleotide sequence ID" value="XM_018425477.1"/>
</dbReference>
<evidence type="ECO:0000313" key="7">
    <source>
        <dbReference type="Proteomes" id="UP000053611"/>
    </source>
</evidence>
<dbReference type="GO" id="GO:0000224">
    <property type="term" value="F:peptide-N4-(N-acetyl-beta-glucosaminyl)asparagine amidase activity"/>
    <property type="evidence" value="ECO:0007669"/>
    <property type="project" value="TreeGrafter"/>
</dbReference>
<organism evidence="6 7">
    <name type="scientific">Cutaneotrichosporon oleaginosum</name>
    <dbReference type="NCBI Taxonomy" id="879819"/>
    <lineage>
        <taxon>Eukaryota</taxon>
        <taxon>Fungi</taxon>
        <taxon>Dikarya</taxon>
        <taxon>Basidiomycota</taxon>
        <taxon>Agaricomycotina</taxon>
        <taxon>Tremellomycetes</taxon>
        <taxon>Trichosporonales</taxon>
        <taxon>Trichosporonaceae</taxon>
        <taxon>Cutaneotrichosporon</taxon>
    </lineage>
</organism>
<evidence type="ECO:0000256" key="3">
    <source>
        <dbReference type="ARBA" id="ARBA00022833"/>
    </source>
</evidence>
<dbReference type="Gene3D" id="3.10.620.30">
    <property type="match status" value="1"/>
</dbReference>
<dbReference type="Gene3D" id="1.10.1740.90">
    <property type="match status" value="1"/>
</dbReference>
<feature type="domain" description="Transglutaminase-like" evidence="5">
    <location>
        <begin position="230"/>
        <end position="285"/>
    </location>
</feature>
<dbReference type="PANTHER" id="PTHR12143">
    <property type="entry name" value="PEPTIDE N-GLYCANASE PNGASE -RELATED"/>
    <property type="match status" value="1"/>
</dbReference>
<dbReference type="SUPFAM" id="SSF54001">
    <property type="entry name" value="Cysteine proteinases"/>
    <property type="match status" value="1"/>
</dbReference>
<feature type="region of interest" description="Disordered" evidence="4">
    <location>
        <begin position="103"/>
        <end position="151"/>
    </location>
</feature>
<dbReference type="InterPro" id="IPR038765">
    <property type="entry name" value="Papain-like_cys_pep_sf"/>
</dbReference>
<dbReference type="Proteomes" id="UP000053611">
    <property type="component" value="Unassembled WGS sequence"/>
</dbReference>